<evidence type="ECO:0000256" key="6">
    <source>
        <dbReference type="ARBA" id="ARBA00022741"/>
    </source>
</evidence>
<keyword evidence="3" id="KW-0963">Cytoplasm</keyword>
<keyword evidence="6" id="KW-0547">Nucleotide-binding</keyword>
<dbReference type="GO" id="GO:0005524">
    <property type="term" value="F:ATP binding"/>
    <property type="evidence" value="ECO:0007669"/>
    <property type="project" value="UniProtKB-KW"/>
</dbReference>
<name>A0A8J4T285_9TREM</name>
<keyword evidence="11" id="KW-0505">Motor protein</keyword>
<dbReference type="GO" id="GO:0005858">
    <property type="term" value="C:axonemal dynein complex"/>
    <property type="evidence" value="ECO:0007669"/>
    <property type="project" value="TreeGrafter"/>
</dbReference>
<reference evidence="17" key="1">
    <citation type="submission" date="2019-05" db="EMBL/GenBank/DDBJ databases">
        <title>Annotation for the trematode Paragonimus heterotremus.</title>
        <authorList>
            <person name="Choi Y.-J."/>
        </authorList>
    </citation>
    <scope>NUCLEOTIDE SEQUENCE</scope>
    <source>
        <strain evidence="17">LC</strain>
    </source>
</reference>
<proteinExistence type="inferred from homology"/>
<evidence type="ECO:0000259" key="16">
    <source>
        <dbReference type="Pfam" id="PF12781"/>
    </source>
</evidence>
<evidence type="ECO:0000313" key="18">
    <source>
        <dbReference type="Proteomes" id="UP000748531"/>
    </source>
</evidence>
<dbReference type="InterPro" id="IPR024743">
    <property type="entry name" value="Dynein_HC_stalk"/>
</dbReference>
<evidence type="ECO:0000256" key="13">
    <source>
        <dbReference type="ARBA" id="ARBA00023273"/>
    </source>
</evidence>
<evidence type="ECO:0000256" key="5">
    <source>
        <dbReference type="ARBA" id="ARBA00022737"/>
    </source>
</evidence>
<dbReference type="GO" id="GO:0007018">
    <property type="term" value="P:microtubule-based movement"/>
    <property type="evidence" value="ECO:0007669"/>
    <property type="project" value="InterPro"/>
</dbReference>
<keyword evidence="9 14" id="KW-0175">Coiled coil</keyword>
<evidence type="ECO:0000256" key="10">
    <source>
        <dbReference type="ARBA" id="ARBA00023069"/>
    </source>
</evidence>
<keyword evidence="18" id="KW-1185">Reference proteome</keyword>
<dbReference type="FunFam" id="3.40.50.300:FF:000049">
    <property type="entry name" value="Dynein, axonemal, heavy chain 5"/>
    <property type="match status" value="1"/>
</dbReference>
<dbReference type="InterPro" id="IPR026983">
    <property type="entry name" value="DHC"/>
</dbReference>
<feature type="coiled-coil region" evidence="14">
    <location>
        <begin position="183"/>
        <end position="227"/>
    </location>
</feature>
<keyword evidence="8" id="KW-0243">Dynein</keyword>
<dbReference type="Proteomes" id="UP000748531">
    <property type="component" value="Unassembled WGS sequence"/>
</dbReference>
<keyword evidence="7" id="KW-0067">ATP-binding</keyword>
<evidence type="ECO:0000256" key="9">
    <source>
        <dbReference type="ARBA" id="ARBA00023054"/>
    </source>
</evidence>
<protein>
    <recommendedName>
        <fullName evidence="19">Dynein, axonemal, heavy chain 5</fullName>
    </recommendedName>
</protein>
<dbReference type="Gene3D" id="1.10.8.1220">
    <property type="match status" value="1"/>
</dbReference>
<dbReference type="Pfam" id="PF12781">
    <property type="entry name" value="AAA_9"/>
    <property type="match status" value="1"/>
</dbReference>
<comment type="similarity">
    <text evidence="2">Belongs to the dynein heavy chain family.</text>
</comment>
<evidence type="ECO:0000256" key="11">
    <source>
        <dbReference type="ARBA" id="ARBA00023175"/>
    </source>
</evidence>
<dbReference type="PANTHER" id="PTHR46532:SF4">
    <property type="entry name" value="AAA+ ATPASE DOMAIN-CONTAINING PROTEIN"/>
    <property type="match status" value="1"/>
</dbReference>
<keyword evidence="13" id="KW-0966">Cell projection</keyword>
<accession>A0A8J4T285</accession>
<dbReference type="OrthoDB" id="286107at2759"/>
<dbReference type="GO" id="GO:0031514">
    <property type="term" value="C:motile cilium"/>
    <property type="evidence" value="ECO:0007669"/>
    <property type="project" value="UniProtKB-ARBA"/>
</dbReference>
<evidence type="ECO:0000256" key="3">
    <source>
        <dbReference type="ARBA" id="ARBA00022490"/>
    </source>
</evidence>
<keyword evidence="12" id="KW-0206">Cytoskeleton</keyword>
<dbReference type="InterPro" id="IPR027417">
    <property type="entry name" value="P-loop_NTPase"/>
</dbReference>
<keyword evidence="4" id="KW-0493">Microtubule</keyword>
<dbReference type="GO" id="GO:0005874">
    <property type="term" value="C:microtubule"/>
    <property type="evidence" value="ECO:0007669"/>
    <property type="project" value="UniProtKB-KW"/>
</dbReference>
<evidence type="ECO:0000256" key="8">
    <source>
        <dbReference type="ARBA" id="ARBA00023017"/>
    </source>
</evidence>
<dbReference type="Gene3D" id="3.40.50.300">
    <property type="entry name" value="P-loop containing nucleotide triphosphate hydrolases"/>
    <property type="match status" value="1"/>
</dbReference>
<dbReference type="PANTHER" id="PTHR46532">
    <property type="entry name" value="MALE FERTILITY FACTOR KL5"/>
    <property type="match status" value="1"/>
</dbReference>
<gene>
    <name evidence="17" type="ORF">PHET_10084</name>
</gene>
<dbReference type="Gene3D" id="1.20.920.20">
    <property type="match status" value="1"/>
</dbReference>
<keyword evidence="10" id="KW-0969">Cilium</keyword>
<dbReference type="InterPro" id="IPR035706">
    <property type="entry name" value="AAA_9"/>
</dbReference>
<feature type="domain" description="Dynein heavy chain coiled coil stalk" evidence="15">
    <location>
        <begin position="20"/>
        <end position="301"/>
    </location>
</feature>
<evidence type="ECO:0000256" key="14">
    <source>
        <dbReference type="SAM" id="Coils"/>
    </source>
</evidence>
<comment type="subcellular location">
    <subcellularLocation>
        <location evidence="1">Cytoplasm</location>
        <location evidence="1">Cytoskeleton</location>
        <location evidence="1">Cilium axoneme</location>
    </subcellularLocation>
</comment>
<feature type="domain" description="Dynein heavy chain ATP-binding dynein motor region" evidence="16">
    <location>
        <begin position="331"/>
        <end position="551"/>
    </location>
</feature>
<sequence length="700" mass="79676">VTLQQLASTEIRNKVQSVKDKAQAIVDEIDRDRAVAEAKLEAAKPALQEAEDALNTIKPADIATVRRLGKPPNLIMRIMDCVLLLFQRRLEMYQADMERLCPRPSWSESMKLMTNSGFLTMLVTFPKDTINAETVELLEPYISMEDYTLDVAKKVCGNVAGLLSWTRAMAYFYSINKEVLPMKDNLVKQEARLNRAMKDLQATQAVLDEKELELAKVQAVYEDALRRKKVLMDDAEHCRRKMTTASTLIGSLGDEQARWTDESKSFKEHIISLVGDVLIATAFLSYCGPFNQDFRQTLINAWHKEIRIRKIPGSALVNLIAMLTDQTQLGEWKLQGLPTDELSIQNGIIVDKASRYPLLIDPQGQGKTWIKNREKSNDMLVTTLMNKYFRQHLEDALSQGRALLIEDVGEQLDPALDNVLERNFIKQGSMFKVKVGDKEVDVMKSFKLYITTKLANPLYTPEVSARTSIIDFTVTMKGLEDQLLGRVILSERQELESQRLLLMEDVQANKTKIKQLEDSLLLRLASVEGSLVDDVDLIVVLNSTKSTAAEVSRKLEIASETEMQINAAREEYRPIATRGSVLYFLIVEMSLVNCMYQTSLRQFLNLFDIALSKADKSPVTLKRINSVIEYMTLSVWRYVIRGLYEVHKPTFSLLLALKIDLQAGRIRHEEFQCFIKGELTLAVDKCNNVFVYTWECIEMD</sequence>
<comment type="caution">
    <text evidence="17">The sequence shown here is derived from an EMBL/GenBank/DDBJ whole genome shotgun (WGS) entry which is preliminary data.</text>
</comment>
<evidence type="ECO:0000313" key="17">
    <source>
        <dbReference type="EMBL" id="KAF5396778.1"/>
    </source>
</evidence>
<evidence type="ECO:0000256" key="2">
    <source>
        <dbReference type="ARBA" id="ARBA00008887"/>
    </source>
</evidence>
<evidence type="ECO:0000256" key="4">
    <source>
        <dbReference type="ARBA" id="ARBA00022701"/>
    </source>
</evidence>
<feature type="non-terminal residue" evidence="17">
    <location>
        <position position="700"/>
    </location>
</feature>
<dbReference type="GO" id="GO:0051959">
    <property type="term" value="F:dynein light intermediate chain binding"/>
    <property type="evidence" value="ECO:0007669"/>
    <property type="project" value="InterPro"/>
</dbReference>
<dbReference type="Gene3D" id="6.10.140.1060">
    <property type="match status" value="1"/>
</dbReference>
<dbReference type="AlphaFoldDB" id="A0A8J4T285"/>
<evidence type="ECO:0000256" key="7">
    <source>
        <dbReference type="ARBA" id="ARBA00022840"/>
    </source>
</evidence>
<evidence type="ECO:0008006" key="19">
    <source>
        <dbReference type="Google" id="ProtNLM"/>
    </source>
</evidence>
<keyword evidence="5" id="KW-0677">Repeat</keyword>
<evidence type="ECO:0000259" key="15">
    <source>
        <dbReference type="Pfam" id="PF12777"/>
    </source>
</evidence>
<evidence type="ECO:0000256" key="12">
    <source>
        <dbReference type="ARBA" id="ARBA00023212"/>
    </source>
</evidence>
<dbReference type="GO" id="GO:0045505">
    <property type="term" value="F:dynein intermediate chain binding"/>
    <property type="evidence" value="ECO:0007669"/>
    <property type="project" value="InterPro"/>
</dbReference>
<organism evidence="17 18">
    <name type="scientific">Paragonimus heterotremus</name>
    <dbReference type="NCBI Taxonomy" id="100268"/>
    <lineage>
        <taxon>Eukaryota</taxon>
        <taxon>Metazoa</taxon>
        <taxon>Spiralia</taxon>
        <taxon>Lophotrochozoa</taxon>
        <taxon>Platyhelminthes</taxon>
        <taxon>Trematoda</taxon>
        <taxon>Digenea</taxon>
        <taxon>Plagiorchiida</taxon>
        <taxon>Troglotremata</taxon>
        <taxon>Troglotrematidae</taxon>
        <taxon>Paragonimus</taxon>
    </lineage>
</organism>
<dbReference type="EMBL" id="LUCH01007362">
    <property type="protein sequence ID" value="KAF5396778.1"/>
    <property type="molecule type" value="Genomic_DNA"/>
</dbReference>
<evidence type="ECO:0000256" key="1">
    <source>
        <dbReference type="ARBA" id="ARBA00004430"/>
    </source>
</evidence>
<dbReference type="FunFam" id="1.10.8.1220:FF:000001">
    <property type="entry name" value="Dynein axonemal heavy chain 5"/>
    <property type="match status" value="1"/>
</dbReference>
<dbReference type="Pfam" id="PF12777">
    <property type="entry name" value="MT"/>
    <property type="match status" value="1"/>
</dbReference>